<proteinExistence type="predicted"/>
<dbReference type="GeneID" id="72988536"/>
<name>C7CFW0_METED</name>
<evidence type="ECO:0000313" key="4">
    <source>
        <dbReference type="Proteomes" id="UP000008070"/>
    </source>
</evidence>
<dbReference type="RefSeq" id="WP_015821561.1">
    <property type="nucleotide sequence ID" value="NC_012988.1"/>
</dbReference>
<gene>
    <name evidence="3" type="ORF">METD_I1429</name>
</gene>
<feature type="domain" description="Transposase IS116/IS110/IS902 C-terminal" evidence="2">
    <location>
        <begin position="248"/>
        <end position="325"/>
    </location>
</feature>
<dbReference type="GO" id="GO:0006313">
    <property type="term" value="P:DNA transposition"/>
    <property type="evidence" value="ECO:0007669"/>
    <property type="project" value="InterPro"/>
</dbReference>
<dbReference type="InterPro" id="IPR002525">
    <property type="entry name" value="Transp_IS110-like_N"/>
</dbReference>
<dbReference type="HOGENOM" id="CLU_036902_3_3_5"/>
<protein>
    <submittedName>
        <fullName evidence="3">Transposase of ISMdi9, IS110 family</fullName>
    </submittedName>
</protein>
<dbReference type="KEGG" id="mdi:METDI1429"/>
<dbReference type="Pfam" id="PF02371">
    <property type="entry name" value="Transposase_20"/>
    <property type="match status" value="1"/>
</dbReference>
<dbReference type="Pfam" id="PF01548">
    <property type="entry name" value="DEDD_Tnp_IS110"/>
    <property type="match status" value="1"/>
</dbReference>
<dbReference type="AlphaFoldDB" id="C7CFW0"/>
<dbReference type="NCBIfam" id="NF033542">
    <property type="entry name" value="transpos_IS110"/>
    <property type="match status" value="1"/>
</dbReference>
<evidence type="ECO:0000259" key="2">
    <source>
        <dbReference type="Pfam" id="PF02371"/>
    </source>
</evidence>
<accession>C7CFW0</accession>
<dbReference type="PANTHER" id="PTHR33055:SF3">
    <property type="entry name" value="PUTATIVE TRANSPOSASE FOR IS117-RELATED"/>
    <property type="match status" value="1"/>
</dbReference>
<dbReference type="InterPro" id="IPR047650">
    <property type="entry name" value="Transpos_IS110"/>
</dbReference>
<organism evidence="3 4">
    <name type="scientific">Methylorubrum extorquens (strain DSM 6343 / CIP 106787 / DM4)</name>
    <name type="common">Methylobacterium extorquens</name>
    <dbReference type="NCBI Taxonomy" id="661410"/>
    <lineage>
        <taxon>Bacteria</taxon>
        <taxon>Pseudomonadati</taxon>
        <taxon>Pseudomonadota</taxon>
        <taxon>Alphaproteobacteria</taxon>
        <taxon>Hyphomicrobiales</taxon>
        <taxon>Methylobacteriaceae</taxon>
        <taxon>Methylorubrum</taxon>
    </lineage>
</organism>
<evidence type="ECO:0000259" key="1">
    <source>
        <dbReference type="Pfam" id="PF01548"/>
    </source>
</evidence>
<feature type="domain" description="Transposase IS110-like N-terminal" evidence="1">
    <location>
        <begin position="41"/>
        <end position="186"/>
    </location>
</feature>
<dbReference type="GO" id="GO:0004803">
    <property type="term" value="F:transposase activity"/>
    <property type="evidence" value="ECO:0007669"/>
    <property type="project" value="InterPro"/>
</dbReference>
<dbReference type="GO" id="GO:0003677">
    <property type="term" value="F:DNA binding"/>
    <property type="evidence" value="ECO:0007669"/>
    <property type="project" value="InterPro"/>
</dbReference>
<sequence length="379" mass="41455">MGLPPASSEAGRLSLRVMVCGTGFERLGPKHHRGIAMDYYVGIDVTLELSSLCVLDAAGQIVCEAKVASEPEALIGYLTRLALPLTRIGLEAGPLSQWLHAALVEAGFAAVLLETRHVKAALSAMIVKTDRRDARGIAQLLRMGWFRSVHCKSPPAQEVRALLVARKQLQAKMRDVELSLRGLLRGFGLKVGEISKGQFAARVRMLVTGHSMLERVAEAMLQAREALRAEFSKLHRAMLAIVRTDEVCRRLMTVPGVGALIAVTFTSGVDDPARFRHSKDVGAHFGLTLRKYQSGETDITGAVSRVGDVMVRTALYEGAHILLTRAGRFSALKRWALEVAKRRGMKRAKVALARKLAVVLHRIWVDGTSFRWGSESLPA</sequence>
<dbReference type="InterPro" id="IPR003346">
    <property type="entry name" value="Transposase_20"/>
</dbReference>
<dbReference type="EMBL" id="FP103042">
    <property type="protein sequence ID" value="CAX23036.1"/>
    <property type="molecule type" value="Genomic_DNA"/>
</dbReference>
<evidence type="ECO:0000313" key="3">
    <source>
        <dbReference type="EMBL" id="CAX23036.1"/>
    </source>
</evidence>
<dbReference type="Proteomes" id="UP000008070">
    <property type="component" value="Chromosome"/>
</dbReference>
<reference evidence="4" key="1">
    <citation type="journal article" date="2009" name="PLoS ONE">
        <title>Methylobacterium genome sequences: a reference blueprint to investigate microbial metabolism of C1 compounds from natural and industrial sources.</title>
        <authorList>
            <person name="Vuilleumier S."/>
            <person name="Chistoserdova L."/>
            <person name="Lee M.-C."/>
            <person name="Bringel F."/>
            <person name="Lajus A."/>
            <person name="Zhou Y."/>
            <person name="Gourion B."/>
            <person name="Barbe V."/>
            <person name="Chang J."/>
            <person name="Cruveiller S."/>
            <person name="Dossat C."/>
            <person name="Gillett W."/>
            <person name="Gruffaz C."/>
            <person name="Haugen E."/>
            <person name="Hourcade E."/>
            <person name="Levy R."/>
            <person name="Mangenot S."/>
            <person name="Muller E."/>
            <person name="Nadalig T."/>
            <person name="Pagni M."/>
            <person name="Penny C."/>
            <person name="Peyraud R."/>
            <person name="Robinson D.G."/>
            <person name="Roche D."/>
            <person name="Rouy Z."/>
            <person name="Saenampechek C."/>
            <person name="Salvignol G."/>
            <person name="Vallenet D."/>
            <person name="Wu Z."/>
            <person name="Marx C.J."/>
            <person name="Vorholt J.A."/>
            <person name="Olson M.V."/>
            <person name="Kaul R."/>
            <person name="Weissenbach J."/>
            <person name="Medigue C."/>
            <person name="Lidstrom M.E."/>
        </authorList>
    </citation>
    <scope>NUCLEOTIDE SEQUENCE [LARGE SCALE GENOMIC DNA]</scope>
    <source>
        <strain evidence="4">DSM 6343 / CIP 106787 / DM4</strain>
    </source>
</reference>
<dbReference type="PANTHER" id="PTHR33055">
    <property type="entry name" value="TRANSPOSASE FOR INSERTION SEQUENCE ELEMENT IS1111A"/>
    <property type="match status" value="1"/>
</dbReference>